<evidence type="ECO:0000259" key="7">
    <source>
        <dbReference type="Pfam" id="PF02852"/>
    </source>
</evidence>
<evidence type="ECO:0000256" key="2">
    <source>
        <dbReference type="ARBA" id="ARBA00022630"/>
    </source>
</evidence>
<comment type="caution">
    <text evidence="9">The sequence shown here is derived from an EMBL/GenBank/DDBJ whole genome shotgun (WGS) entry which is preliminary data.</text>
</comment>
<protein>
    <submittedName>
        <fullName evidence="9">Pyruvate/2-oxoglutarate dehydrogenase complex dihydrolipoamide dehydrogenase (E3) component</fullName>
    </submittedName>
</protein>
<dbReference type="GO" id="GO:0050660">
    <property type="term" value="F:flavin adenine dinucleotide binding"/>
    <property type="evidence" value="ECO:0007669"/>
    <property type="project" value="TreeGrafter"/>
</dbReference>
<feature type="domain" description="FAD/NAD(P)-binding" evidence="8">
    <location>
        <begin position="11"/>
        <end position="331"/>
    </location>
</feature>
<feature type="binding site" evidence="5">
    <location>
        <position position="58"/>
    </location>
    <ligand>
        <name>FAD</name>
        <dbReference type="ChEBI" id="CHEBI:57692"/>
    </ligand>
</feature>
<evidence type="ECO:0000259" key="8">
    <source>
        <dbReference type="Pfam" id="PF07992"/>
    </source>
</evidence>
<feature type="domain" description="Pyridine nucleotide-disulphide oxidoreductase dimerisation" evidence="7">
    <location>
        <begin position="358"/>
        <end position="472"/>
    </location>
</feature>
<dbReference type="InterPro" id="IPR004099">
    <property type="entry name" value="Pyr_nucl-diS_OxRdtase_dimer"/>
</dbReference>
<keyword evidence="10" id="KW-1185">Reference proteome</keyword>
<comment type="similarity">
    <text evidence="1">Belongs to the class-I pyridine nucleotide-disulfide oxidoreductase family.</text>
</comment>
<keyword evidence="2" id="KW-0285">Flavoprotein</keyword>
<dbReference type="InterPro" id="IPR023753">
    <property type="entry name" value="FAD/NAD-binding_dom"/>
</dbReference>
<evidence type="ECO:0000256" key="4">
    <source>
        <dbReference type="PIRSR" id="PIRSR000350-2"/>
    </source>
</evidence>
<feature type="disulfide bond" description="Redox-active" evidence="6">
    <location>
        <begin position="49"/>
        <end position="54"/>
    </location>
</feature>
<dbReference type="PANTHER" id="PTHR43014">
    <property type="entry name" value="MERCURIC REDUCTASE"/>
    <property type="match status" value="1"/>
</dbReference>
<evidence type="ECO:0000256" key="3">
    <source>
        <dbReference type="ARBA" id="ARBA00022827"/>
    </source>
</evidence>
<proteinExistence type="inferred from homology"/>
<keyword evidence="5" id="KW-0547">Nucleotide-binding</keyword>
<dbReference type="Gene3D" id="3.50.50.60">
    <property type="entry name" value="FAD/NAD(P)-binding domain"/>
    <property type="match status" value="2"/>
</dbReference>
<dbReference type="PRINTS" id="PR00411">
    <property type="entry name" value="PNDRDTASEI"/>
</dbReference>
<dbReference type="AlphaFoldDB" id="A0A3D9LFK5"/>
<gene>
    <name evidence="9" type="ORF">C8E99_2271</name>
</gene>
<feature type="binding site" evidence="5">
    <location>
        <position position="322"/>
    </location>
    <ligand>
        <name>FAD</name>
        <dbReference type="ChEBI" id="CHEBI:57692"/>
    </ligand>
</feature>
<feature type="binding site" evidence="5">
    <location>
        <begin position="140"/>
        <end position="142"/>
    </location>
    <ligand>
        <name>FAD</name>
        <dbReference type="ChEBI" id="CHEBI:57692"/>
    </ligand>
</feature>
<dbReference type="PANTHER" id="PTHR43014:SF4">
    <property type="entry name" value="PYRIDINE NUCLEOTIDE-DISULFIDE OXIDOREDUCTASE RCLA-RELATED"/>
    <property type="match status" value="1"/>
</dbReference>
<organism evidence="9 10">
    <name type="scientific">Citricoccus muralis</name>
    <dbReference type="NCBI Taxonomy" id="169134"/>
    <lineage>
        <taxon>Bacteria</taxon>
        <taxon>Bacillati</taxon>
        <taxon>Actinomycetota</taxon>
        <taxon>Actinomycetes</taxon>
        <taxon>Micrococcales</taxon>
        <taxon>Micrococcaceae</taxon>
        <taxon>Citricoccus</taxon>
    </lineage>
</organism>
<evidence type="ECO:0000313" key="10">
    <source>
        <dbReference type="Proteomes" id="UP000256727"/>
    </source>
</evidence>
<keyword evidence="9" id="KW-0670">Pyruvate</keyword>
<dbReference type="EMBL" id="QREH01000001">
    <property type="protein sequence ID" value="REE04436.1"/>
    <property type="molecule type" value="Genomic_DNA"/>
</dbReference>
<evidence type="ECO:0000256" key="5">
    <source>
        <dbReference type="PIRSR" id="PIRSR000350-3"/>
    </source>
</evidence>
<evidence type="ECO:0000313" key="9">
    <source>
        <dbReference type="EMBL" id="REE04436.1"/>
    </source>
</evidence>
<dbReference type="Gene3D" id="3.30.390.30">
    <property type="match status" value="1"/>
</dbReference>
<dbReference type="SUPFAM" id="SSF51905">
    <property type="entry name" value="FAD/NAD(P)-binding domain"/>
    <property type="match status" value="1"/>
</dbReference>
<dbReference type="PIRSF" id="PIRSF000350">
    <property type="entry name" value="Mercury_reductase_MerA"/>
    <property type="match status" value="1"/>
</dbReference>
<dbReference type="InterPro" id="IPR036188">
    <property type="entry name" value="FAD/NAD-bd_sf"/>
</dbReference>
<feature type="binding site" evidence="5">
    <location>
        <position position="281"/>
    </location>
    <ligand>
        <name>NAD(+)</name>
        <dbReference type="ChEBI" id="CHEBI:57540"/>
    </ligand>
</feature>
<dbReference type="Pfam" id="PF02852">
    <property type="entry name" value="Pyr_redox_dim"/>
    <property type="match status" value="1"/>
</dbReference>
<feature type="binding site" evidence="5">
    <location>
        <begin position="185"/>
        <end position="192"/>
    </location>
    <ligand>
        <name>NAD(+)</name>
        <dbReference type="ChEBI" id="CHEBI:57540"/>
    </ligand>
</feature>
<dbReference type="InterPro" id="IPR001100">
    <property type="entry name" value="Pyr_nuc-diS_OxRdtase"/>
</dbReference>
<comment type="cofactor">
    <cofactor evidence="5">
        <name>FAD</name>
        <dbReference type="ChEBI" id="CHEBI:57692"/>
    </cofactor>
    <text evidence="5">Binds 1 FAD per subunit.</text>
</comment>
<sequence>MEATVHREHVDLLVIGWGKGGKTLAGTVGRSGRRVALVEQDALMVGGTCINVACVPTKALVHDAGARRPEDDPASWFIQAVKRRDTLTAAMRKKNHSMLDTVDSVLLVSGHAAFTGPREVTVDQGEDTLVLTADTVVINTGSVPTIPPIPGLEGLGEGFQLGGTIHDSTTLQHADPLPRRLVVVGGGYVGLEFASMFAHFGSEVTVLDRGSRPLKHEDEDVARTAVAIMEEDGVRFRSGASVTAIDPGAAGTSSTAEATVTYEVDGAEQSIGADAVLLALGRTPATAGLGLDAAGVVTDERGFVQVDEYLHTSVEGVFAIGDVKGGQMFTYTSLDDHRIVADQLSGGGQRSLEDRVAVPYTMFLTPPLARVGMSLAEAKSWAEENGRHLSVASKKVADIAAMPRPKIEGDPRGLITVVVDTASNLILGASLQHVHAEEVINLVALAIRHGITAAELRDSIYIHPSATEALNEVLGGLVPAE</sequence>
<name>A0A3D9LFK5_9MICC</name>
<dbReference type="PRINTS" id="PR00368">
    <property type="entry name" value="FADPNR"/>
</dbReference>
<feature type="active site" description="Proton acceptor" evidence="4">
    <location>
        <position position="463"/>
    </location>
</feature>
<dbReference type="RefSeq" id="WP_170144588.1">
    <property type="nucleotide sequence ID" value="NZ_QREH01000001.1"/>
</dbReference>
<dbReference type="Pfam" id="PF07992">
    <property type="entry name" value="Pyr_redox_2"/>
    <property type="match status" value="1"/>
</dbReference>
<dbReference type="SUPFAM" id="SSF55424">
    <property type="entry name" value="FAD/NAD-linked reductases, dimerisation (C-terminal) domain"/>
    <property type="match status" value="1"/>
</dbReference>
<reference evidence="9 10" key="1">
    <citation type="submission" date="2018-07" db="EMBL/GenBank/DDBJ databases">
        <title>Sequencing the genomes of 1000 actinobacteria strains.</title>
        <authorList>
            <person name="Klenk H.-P."/>
        </authorList>
    </citation>
    <scope>NUCLEOTIDE SEQUENCE [LARGE SCALE GENOMIC DNA]</scope>
    <source>
        <strain evidence="9 10">DSM 14442</strain>
    </source>
</reference>
<evidence type="ECO:0000256" key="1">
    <source>
        <dbReference type="ARBA" id="ARBA00007532"/>
    </source>
</evidence>
<keyword evidence="5" id="KW-0520">NAD</keyword>
<dbReference type="Proteomes" id="UP000256727">
    <property type="component" value="Unassembled WGS sequence"/>
</dbReference>
<accession>A0A3D9LFK5</accession>
<dbReference type="GO" id="GO:0003955">
    <property type="term" value="F:NAD(P)H dehydrogenase (quinone) activity"/>
    <property type="evidence" value="ECO:0007669"/>
    <property type="project" value="TreeGrafter"/>
</dbReference>
<evidence type="ECO:0000256" key="6">
    <source>
        <dbReference type="PIRSR" id="PIRSR000350-4"/>
    </source>
</evidence>
<keyword evidence="3 5" id="KW-0274">FAD</keyword>
<dbReference type="InterPro" id="IPR016156">
    <property type="entry name" value="FAD/NAD-linked_Rdtase_dimer_sf"/>
</dbReference>